<dbReference type="Pfam" id="PF00096">
    <property type="entry name" value="zf-C2H2"/>
    <property type="match status" value="3"/>
</dbReference>
<evidence type="ECO:0000256" key="2">
    <source>
        <dbReference type="ARBA" id="ARBA00022723"/>
    </source>
</evidence>
<feature type="compositionally biased region" description="Basic and acidic residues" evidence="11">
    <location>
        <begin position="59"/>
        <end position="81"/>
    </location>
</feature>
<feature type="compositionally biased region" description="Basic and acidic residues" evidence="11">
    <location>
        <begin position="194"/>
        <end position="213"/>
    </location>
</feature>
<reference evidence="13 14" key="1">
    <citation type="submission" date="2020-06" db="EMBL/GenBank/DDBJ databases">
        <authorList>
            <person name="Li R."/>
            <person name="Bekaert M."/>
        </authorList>
    </citation>
    <scope>NUCLEOTIDE SEQUENCE [LARGE SCALE GENOMIC DNA]</scope>
    <source>
        <strain evidence="14">wild</strain>
    </source>
</reference>
<feature type="domain" description="C2H2-type" evidence="12">
    <location>
        <begin position="677"/>
        <end position="704"/>
    </location>
</feature>
<evidence type="ECO:0000256" key="8">
    <source>
        <dbReference type="ARBA" id="ARBA00023163"/>
    </source>
</evidence>
<feature type="compositionally biased region" description="Low complexity" evidence="11">
    <location>
        <begin position="750"/>
        <end position="763"/>
    </location>
</feature>
<protein>
    <recommendedName>
        <fullName evidence="12">C2H2-type domain-containing protein</fullName>
    </recommendedName>
</protein>
<evidence type="ECO:0000259" key="12">
    <source>
        <dbReference type="PROSITE" id="PS50157"/>
    </source>
</evidence>
<feature type="region of interest" description="Disordered" evidence="11">
    <location>
        <begin position="44"/>
        <end position="81"/>
    </location>
</feature>
<feature type="compositionally biased region" description="Polar residues" evidence="11">
    <location>
        <begin position="381"/>
        <end position="409"/>
    </location>
</feature>
<feature type="region of interest" description="Disordered" evidence="11">
    <location>
        <begin position="698"/>
        <end position="807"/>
    </location>
</feature>
<feature type="compositionally biased region" description="Low complexity" evidence="11">
    <location>
        <begin position="311"/>
        <end position="325"/>
    </location>
</feature>
<keyword evidence="9" id="KW-0539">Nucleus</keyword>
<evidence type="ECO:0000256" key="5">
    <source>
        <dbReference type="ARBA" id="ARBA00022833"/>
    </source>
</evidence>
<evidence type="ECO:0000313" key="13">
    <source>
        <dbReference type="EMBL" id="CAC5365957.1"/>
    </source>
</evidence>
<evidence type="ECO:0000313" key="14">
    <source>
        <dbReference type="Proteomes" id="UP000507470"/>
    </source>
</evidence>
<proteinExistence type="predicted"/>
<dbReference type="OrthoDB" id="10018191at2759"/>
<evidence type="ECO:0000256" key="7">
    <source>
        <dbReference type="ARBA" id="ARBA00023125"/>
    </source>
</evidence>
<keyword evidence="14" id="KW-1185">Reference proteome</keyword>
<dbReference type="Pfam" id="PF13912">
    <property type="entry name" value="zf-C2H2_6"/>
    <property type="match status" value="1"/>
</dbReference>
<keyword evidence="4 10" id="KW-0863">Zinc-finger</keyword>
<dbReference type="EMBL" id="CACVKT020001210">
    <property type="protein sequence ID" value="CAC5365957.1"/>
    <property type="molecule type" value="Genomic_DNA"/>
</dbReference>
<dbReference type="PROSITE" id="PS00028">
    <property type="entry name" value="ZINC_FINGER_C2H2_1"/>
    <property type="match status" value="3"/>
</dbReference>
<keyword evidence="2" id="KW-0479">Metal-binding</keyword>
<dbReference type="FunFam" id="3.30.160.60:FF:001498">
    <property type="entry name" value="Zinc finger protein 404"/>
    <property type="match status" value="1"/>
</dbReference>
<dbReference type="GO" id="GO:0003677">
    <property type="term" value="F:DNA binding"/>
    <property type="evidence" value="ECO:0007669"/>
    <property type="project" value="UniProtKB-KW"/>
</dbReference>
<feature type="compositionally biased region" description="Low complexity" evidence="11">
    <location>
        <begin position="722"/>
        <end position="736"/>
    </location>
</feature>
<dbReference type="InterPro" id="IPR050331">
    <property type="entry name" value="Zinc_finger"/>
</dbReference>
<dbReference type="PANTHER" id="PTHR16515:SF49">
    <property type="entry name" value="GASTRULA ZINC FINGER PROTEIN XLCGF49.1-LIKE-RELATED"/>
    <property type="match status" value="1"/>
</dbReference>
<dbReference type="GO" id="GO:0008270">
    <property type="term" value="F:zinc ion binding"/>
    <property type="evidence" value="ECO:0007669"/>
    <property type="project" value="UniProtKB-KW"/>
</dbReference>
<evidence type="ECO:0000256" key="11">
    <source>
        <dbReference type="SAM" id="MobiDB-lite"/>
    </source>
</evidence>
<dbReference type="GO" id="GO:0010468">
    <property type="term" value="P:regulation of gene expression"/>
    <property type="evidence" value="ECO:0007669"/>
    <property type="project" value="TreeGrafter"/>
</dbReference>
<feature type="compositionally biased region" description="Polar residues" evidence="11">
    <location>
        <begin position="334"/>
        <end position="343"/>
    </location>
</feature>
<feature type="compositionally biased region" description="Basic residues" evidence="11">
    <location>
        <begin position="698"/>
        <end position="708"/>
    </location>
</feature>
<keyword evidence="8" id="KW-0804">Transcription</keyword>
<evidence type="ECO:0000256" key="4">
    <source>
        <dbReference type="ARBA" id="ARBA00022771"/>
    </source>
</evidence>
<dbReference type="AlphaFoldDB" id="A0A6J8ADW5"/>
<evidence type="ECO:0000256" key="10">
    <source>
        <dbReference type="PROSITE-ProRule" id="PRU00042"/>
    </source>
</evidence>
<dbReference type="PROSITE" id="PS50157">
    <property type="entry name" value="ZINC_FINGER_C2H2_2"/>
    <property type="match status" value="4"/>
</dbReference>
<gene>
    <name evidence="13" type="ORF">MCOR_6433</name>
</gene>
<keyword evidence="3" id="KW-0677">Repeat</keyword>
<dbReference type="FunFam" id="3.30.160.60:FF:000395">
    <property type="entry name" value="zinc finger protein 513"/>
    <property type="match status" value="1"/>
</dbReference>
<dbReference type="PANTHER" id="PTHR16515">
    <property type="entry name" value="PR DOMAIN ZINC FINGER PROTEIN"/>
    <property type="match status" value="1"/>
</dbReference>
<evidence type="ECO:0000256" key="1">
    <source>
        <dbReference type="ARBA" id="ARBA00004123"/>
    </source>
</evidence>
<keyword evidence="6" id="KW-0805">Transcription regulation</keyword>
<feature type="domain" description="C2H2-type" evidence="12">
    <location>
        <begin position="649"/>
        <end position="676"/>
    </location>
</feature>
<dbReference type="InterPro" id="IPR013087">
    <property type="entry name" value="Znf_C2H2_type"/>
</dbReference>
<evidence type="ECO:0000256" key="3">
    <source>
        <dbReference type="ARBA" id="ARBA00022737"/>
    </source>
</evidence>
<dbReference type="GO" id="GO:0005634">
    <property type="term" value="C:nucleus"/>
    <property type="evidence" value="ECO:0007669"/>
    <property type="project" value="UniProtKB-SubCell"/>
</dbReference>
<feature type="region of interest" description="Disordered" evidence="11">
    <location>
        <begin position="194"/>
        <end position="251"/>
    </location>
</feature>
<feature type="compositionally biased region" description="Low complexity" evidence="11">
    <location>
        <begin position="351"/>
        <end position="370"/>
    </location>
</feature>
<keyword evidence="5" id="KW-0862">Zinc</keyword>
<feature type="compositionally biased region" description="Polar residues" evidence="11">
    <location>
        <begin position="239"/>
        <end position="249"/>
    </location>
</feature>
<dbReference type="SUPFAM" id="SSF57667">
    <property type="entry name" value="beta-beta-alpha zinc fingers"/>
    <property type="match status" value="3"/>
</dbReference>
<dbReference type="FunFam" id="3.30.160.60:FF:000045">
    <property type="entry name" value="ZFP69 zinc finger protein B"/>
    <property type="match status" value="1"/>
</dbReference>
<feature type="domain" description="C2H2-type" evidence="12">
    <location>
        <begin position="584"/>
        <end position="611"/>
    </location>
</feature>
<evidence type="ECO:0000256" key="6">
    <source>
        <dbReference type="ARBA" id="ARBA00023015"/>
    </source>
</evidence>
<dbReference type="SMART" id="SM00355">
    <property type="entry name" value="ZnF_C2H2"/>
    <property type="match status" value="4"/>
</dbReference>
<comment type="subcellular location">
    <subcellularLocation>
        <location evidence="1">Nucleus</location>
    </subcellularLocation>
</comment>
<dbReference type="Proteomes" id="UP000507470">
    <property type="component" value="Unassembled WGS sequence"/>
</dbReference>
<feature type="domain" description="C2H2-type" evidence="12">
    <location>
        <begin position="621"/>
        <end position="648"/>
    </location>
</feature>
<sequence length="917" mass="103136">MRSLNDGDMTITNPLPPQNLNTNMIGQLGTNVGEEPRRILVKQEAVDEEDSSVNKRRFLRPEVPDLPKQHSDPCGRVSKEGKYESDSEKFFAYNRNYEYDRAFREQRSVVERYNVETLQYQSSFEHRSVIRMPYNQSAPNLLYDKQEDSEMTGNLFTPTTFRDSGYLGNYHLAKQKEAKQSYLSVSPRSLGREAFRSARLPKSDDSITSKGHSDFSGSEDGYSSREPSPYSKDIRSPSPHITKTSSTESNEIKKIHQITSIVITSDDDVVTTVKSDIDTMTGHEEGTEGLLSYKRALFPGNFKKNLQHRYFSSQKRSGSSSSDASSFDKAESARSLSNSPSQERSFEELPSHSPSKSKSLDTESTSTNTTEESDVFMESASKIQAQKRSPQGSPDFSQMSFTQQGHPPTQNYFGSELSQNKEQVHLVPSHPSQKYFGSEMVIGTKEQEIYGPQNTKPQFPYLHHHSPGFPSPHFLSSANPSPLCSVPEGGHIFNFNMSNPFEGFHSDAEIPSPSPGMSPGIHFAFPPRAMMLNSMSELNRLAVSPRGIYPSQPISMPLSQIPSSHPILEQNRDQRRTLSDSDAYICPVCNQVFPSYDNLAKHMAKHLPTETVRQGDNNKVHYCKVCNRSFSRSDMLTRHMRLHTGIKPYECNDCGQVFSRSDHLNTHKRTHTGEKPYRCPQCPYAACRRDMITRHMRTHYKRSAKRGKFLSVPEREGDLRKSSVSSTDTTDSQDVSGRTYSQSSVESVDYDSSGSRSCSISRGDSGERMLFPLSRGDSGETENRAAKPWSSTESAVFEDSSTDGRSAKLHSIQRTSAIHRDIPIQRDTLKDPFLGYRKMRNWSTTSFESVDSEDCRSLKDSFAEDTIFEAEGDSVTMTTSNVQMVSRQNEKWEGPLIGVENLQEKCSISSGSKTVED</sequence>
<dbReference type="InterPro" id="IPR036236">
    <property type="entry name" value="Znf_C2H2_sf"/>
</dbReference>
<keyword evidence="7" id="KW-0238">DNA-binding</keyword>
<accession>A0A6J8ADW5</accession>
<feature type="region of interest" description="Disordered" evidence="11">
    <location>
        <begin position="1"/>
        <end position="21"/>
    </location>
</feature>
<organism evidence="13 14">
    <name type="scientific">Mytilus coruscus</name>
    <name type="common">Sea mussel</name>
    <dbReference type="NCBI Taxonomy" id="42192"/>
    <lineage>
        <taxon>Eukaryota</taxon>
        <taxon>Metazoa</taxon>
        <taxon>Spiralia</taxon>
        <taxon>Lophotrochozoa</taxon>
        <taxon>Mollusca</taxon>
        <taxon>Bivalvia</taxon>
        <taxon>Autobranchia</taxon>
        <taxon>Pteriomorphia</taxon>
        <taxon>Mytilida</taxon>
        <taxon>Mytiloidea</taxon>
        <taxon>Mytilidae</taxon>
        <taxon>Mytilinae</taxon>
        <taxon>Mytilus</taxon>
    </lineage>
</organism>
<dbReference type="Gene3D" id="3.30.160.60">
    <property type="entry name" value="Classic Zinc Finger"/>
    <property type="match status" value="3"/>
</dbReference>
<evidence type="ECO:0000256" key="9">
    <source>
        <dbReference type="ARBA" id="ARBA00023242"/>
    </source>
</evidence>
<name>A0A6J8ADW5_MYTCO</name>
<feature type="region of interest" description="Disordered" evidence="11">
    <location>
        <begin position="310"/>
        <end position="409"/>
    </location>
</feature>